<dbReference type="InParanoid" id="A0A1Q3BJ38"/>
<evidence type="ECO:0000313" key="3">
    <source>
        <dbReference type="Proteomes" id="UP000187406"/>
    </source>
</evidence>
<accession>A0A1Q3BJ38</accession>
<protein>
    <submittedName>
        <fullName evidence="2">Uncharacterized protein</fullName>
    </submittedName>
</protein>
<proteinExistence type="predicted"/>
<dbReference type="EMBL" id="BDDD01000596">
    <property type="protein sequence ID" value="GAV67938.1"/>
    <property type="molecule type" value="Genomic_DNA"/>
</dbReference>
<keyword evidence="3" id="KW-1185">Reference proteome</keyword>
<dbReference type="Proteomes" id="UP000187406">
    <property type="component" value="Unassembled WGS sequence"/>
</dbReference>
<dbReference type="AlphaFoldDB" id="A0A1Q3BJ38"/>
<evidence type="ECO:0000256" key="1">
    <source>
        <dbReference type="SAM" id="Phobius"/>
    </source>
</evidence>
<evidence type="ECO:0000313" key="2">
    <source>
        <dbReference type="EMBL" id="GAV67938.1"/>
    </source>
</evidence>
<name>A0A1Q3BJ38_CEPFO</name>
<reference evidence="3" key="1">
    <citation type="submission" date="2016-04" db="EMBL/GenBank/DDBJ databases">
        <title>Cephalotus genome sequencing.</title>
        <authorList>
            <person name="Fukushima K."/>
            <person name="Hasebe M."/>
            <person name="Fang X."/>
        </authorList>
    </citation>
    <scope>NUCLEOTIDE SEQUENCE [LARGE SCALE GENOMIC DNA]</scope>
    <source>
        <strain evidence="3">cv. St1</strain>
    </source>
</reference>
<organism evidence="2 3">
    <name type="scientific">Cephalotus follicularis</name>
    <name type="common">Albany pitcher plant</name>
    <dbReference type="NCBI Taxonomy" id="3775"/>
    <lineage>
        <taxon>Eukaryota</taxon>
        <taxon>Viridiplantae</taxon>
        <taxon>Streptophyta</taxon>
        <taxon>Embryophyta</taxon>
        <taxon>Tracheophyta</taxon>
        <taxon>Spermatophyta</taxon>
        <taxon>Magnoliopsida</taxon>
        <taxon>eudicotyledons</taxon>
        <taxon>Gunneridae</taxon>
        <taxon>Pentapetalae</taxon>
        <taxon>rosids</taxon>
        <taxon>fabids</taxon>
        <taxon>Oxalidales</taxon>
        <taxon>Cephalotaceae</taxon>
        <taxon>Cephalotus</taxon>
    </lineage>
</organism>
<keyword evidence="1" id="KW-0812">Transmembrane</keyword>
<dbReference type="OrthoDB" id="748084at2759"/>
<sequence length="253" mass="29546">MALTLKFLHPIRKLFTLYTSSHTSISNTRQLCYCRFEPVNSLVNRFQHVNYKYPATLLCKLNIQRNYIRNFLLSGSTGSIIGVSIVVGSIIFFPCIAYAIDGHDIWVDDHHVDFFSAPYMDENPPAIWVFVRRFWLPVFFFLTVLFNWDHPIVLATKVILFLLSTKPSPLSVYIFVEQLRHQYIFQAPYFCMIKALYANKVEVQDYKLLCLARVEIGEQKFTLVGILGGWWVLPLSESVFCIKRWSSTRLLRK</sequence>
<feature type="transmembrane region" description="Helical" evidence="1">
    <location>
        <begin position="126"/>
        <end position="146"/>
    </location>
</feature>
<keyword evidence="1" id="KW-1133">Transmembrane helix</keyword>
<keyword evidence="1" id="KW-0472">Membrane</keyword>
<comment type="caution">
    <text evidence="2">The sequence shown here is derived from an EMBL/GenBank/DDBJ whole genome shotgun (WGS) entry which is preliminary data.</text>
</comment>
<gene>
    <name evidence="2" type="ORF">CFOL_v3_11441</name>
</gene>
<feature type="transmembrane region" description="Helical" evidence="1">
    <location>
        <begin position="71"/>
        <end position="100"/>
    </location>
</feature>